<feature type="domain" description="EGF-like" evidence="1">
    <location>
        <begin position="283"/>
        <end position="297"/>
    </location>
</feature>
<evidence type="ECO:0000313" key="2">
    <source>
        <dbReference type="EMBL" id="CAL8143506.1"/>
    </source>
</evidence>
<evidence type="ECO:0000259" key="1">
    <source>
        <dbReference type="PROSITE" id="PS01186"/>
    </source>
</evidence>
<feature type="domain" description="EGF-like" evidence="1">
    <location>
        <begin position="679"/>
        <end position="693"/>
    </location>
</feature>
<gene>
    <name evidence="2" type="ORF">ODALV1_LOCUS29640</name>
</gene>
<keyword evidence="3" id="KW-1185">Reference proteome</keyword>
<reference evidence="2 3" key="1">
    <citation type="submission" date="2024-08" db="EMBL/GenBank/DDBJ databases">
        <authorList>
            <person name="Cucini C."/>
            <person name="Frati F."/>
        </authorList>
    </citation>
    <scope>NUCLEOTIDE SEQUENCE [LARGE SCALE GENOMIC DNA]</scope>
</reference>
<dbReference type="SMART" id="SM00181">
    <property type="entry name" value="EGF"/>
    <property type="match status" value="8"/>
</dbReference>
<dbReference type="PANTHER" id="PTHR39069:SF8">
    <property type="entry name" value="FI17111P1"/>
    <property type="match status" value="1"/>
</dbReference>
<organism evidence="2 3">
    <name type="scientific">Orchesella dallaii</name>
    <dbReference type="NCBI Taxonomy" id="48710"/>
    <lineage>
        <taxon>Eukaryota</taxon>
        <taxon>Metazoa</taxon>
        <taxon>Ecdysozoa</taxon>
        <taxon>Arthropoda</taxon>
        <taxon>Hexapoda</taxon>
        <taxon>Collembola</taxon>
        <taxon>Entomobryomorpha</taxon>
        <taxon>Entomobryoidea</taxon>
        <taxon>Orchesellidae</taxon>
        <taxon>Orchesellinae</taxon>
        <taxon>Orchesella</taxon>
    </lineage>
</organism>
<dbReference type="EMBL" id="CAXLJM020000158">
    <property type="protein sequence ID" value="CAL8143506.1"/>
    <property type="molecule type" value="Genomic_DNA"/>
</dbReference>
<dbReference type="PROSITE" id="PS01186">
    <property type="entry name" value="EGF_2"/>
    <property type="match status" value="4"/>
</dbReference>
<name>A0ABP1S495_9HEXA</name>
<sequence length="709" mass="78049">MCNCNVTNAIFDRFLKTCAIKFGNHCHNSVSCVRNSYCRDKFCSCDSGYFGNYDGECERLRFFNEPCGNNYECGPDSGGYTLICNSVGRCDCQGSRPHFNREYGCCVLAAGDQCSLSYGGFSDCVANSVCVSYPIGANILCTCNDGFIQTDIGTCEPDNNGESCTLKENCNIYSICESHGFCDCEKPGFEYDALRQKCLDKSSDATETNGTRPYKRGIKSACNSDAECDKEAFLTCSREKVCDCNIRNSRYDQFLKKCAIKIGNRCHNSVSCVRNAYCRDKFCSCDSGYFGNYDGECERLRFFNEPCGNNYECGSDSGGYTLICNSVGRCDCQGSRPHFNREIGCCVLAAGDKCSLSYHGFSACVAKSTCIQYPSSGEAVCTCNDGYFQTKSGTCLPKQNYGDKCNANKPCNKNMVCGPTGICECEKPRFVYDPLKEMCLLSLNLRCSNNEECTTNAHCVSDPDLDSAQKICKCQNESSPNQEGGCQISFGGQCTEEAILECNKEQGTICKEGFCACKSGIFNLEVNKCVNMSLVLGPCDNSTICVKNSHCSQPENENDDDYVRKCVCDEGFVPVDYECKLTIGQPCKYASYKAKKEVDMKENQVTKQTRSDSECDPIAALRCINGTCQCENLEDEYDTELRKCRGLVGSLCDLKDDKYCPPNSNCIPQWTYLSGKGRCACNKGYKSTKTRVCVEDTEEAAGTLGEDSG</sequence>
<dbReference type="Proteomes" id="UP001642540">
    <property type="component" value="Unassembled WGS sequence"/>
</dbReference>
<accession>A0ABP1S495</accession>
<proteinExistence type="predicted"/>
<comment type="caution">
    <text evidence="2">The sequence shown here is derived from an EMBL/GenBank/DDBJ whole genome shotgun (WGS) entry which is preliminary data.</text>
</comment>
<evidence type="ECO:0000313" key="3">
    <source>
        <dbReference type="Proteomes" id="UP001642540"/>
    </source>
</evidence>
<dbReference type="InterPro" id="IPR000742">
    <property type="entry name" value="EGF"/>
</dbReference>
<feature type="domain" description="EGF-like" evidence="1">
    <location>
        <begin position="43"/>
        <end position="57"/>
    </location>
</feature>
<dbReference type="PANTHER" id="PTHR39069">
    <property type="entry name" value="ECDYSONE-INDUCIBLE GENE E1, ISOFORM A"/>
    <property type="match status" value="1"/>
</dbReference>
<protein>
    <recommendedName>
        <fullName evidence="1">EGF-like domain-containing protein</fullName>
    </recommendedName>
</protein>
<feature type="domain" description="EGF-like" evidence="1">
    <location>
        <begin position="141"/>
        <end position="155"/>
    </location>
</feature>